<keyword evidence="2" id="KW-0732">Signal</keyword>
<evidence type="ECO:0000313" key="4">
    <source>
        <dbReference type="Proteomes" id="UP001379533"/>
    </source>
</evidence>
<feature type="chain" id="PRO_5047392941" evidence="2">
    <location>
        <begin position="19"/>
        <end position="316"/>
    </location>
</feature>
<sequence length="316" mass="32718">MRLTIAAAGVLLAFDASAAPGSEVPLHVQFAPDSACIDDDALARELRGRGLRVADPGESAAADVKVQARPTGPGYEATMVLMTPGDAPAVRVIAAASCEEVWSSFALALALALAQLPDAPVDRAPPPPAPEPPPPPPAPPEKKLLFDVAALTRVNLGVTPDPAISIGLAADVEFRRDKGIFASRARLGILALPASASSQGKYALQSVELGFCPLRVNLPEVVHSPVVVRPCGSLEMGRLQGAAEGQAAGELGASFWFALKTSLSARWVPTRPLFIEVEAGLGLPVSRPAFSYGGAVIFEVPWIIGHTGIVAGVLFP</sequence>
<accession>A0ABZ2K7M2</accession>
<organism evidence="3 4">
    <name type="scientific">Pendulispora brunnea</name>
    <dbReference type="NCBI Taxonomy" id="2905690"/>
    <lineage>
        <taxon>Bacteria</taxon>
        <taxon>Pseudomonadati</taxon>
        <taxon>Myxococcota</taxon>
        <taxon>Myxococcia</taxon>
        <taxon>Myxococcales</taxon>
        <taxon>Sorangiineae</taxon>
        <taxon>Pendulisporaceae</taxon>
        <taxon>Pendulispora</taxon>
    </lineage>
</organism>
<evidence type="ECO:0000256" key="1">
    <source>
        <dbReference type="SAM" id="MobiDB-lite"/>
    </source>
</evidence>
<evidence type="ECO:0000313" key="3">
    <source>
        <dbReference type="EMBL" id="WXA94676.1"/>
    </source>
</evidence>
<dbReference type="Proteomes" id="UP001379533">
    <property type="component" value="Chromosome"/>
</dbReference>
<gene>
    <name evidence="3" type="ORF">LZC95_50695</name>
</gene>
<feature type="compositionally biased region" description="Pro residues" evidence="1">
    <location>
        <begin position="123"/>
        <end position="139"/>
    </location>
</feature>
<feature type="signal peptide" evidence="2">
    <location>
        <begin position="1"/>
        <end position="18"/>
    </location>
</feature>
<protein>
    <submittedName>
        <fullName evidence="3">Uncharacterized protein</fullName>
    </submittedName>
</protein>
<dbReference type="RefSeq" id="WP_394845287.1">
    <property type="nucleotide sequence ID" value="NZ_CP089982.1"/>
</dbReference>
<evidence type="ECO:0000256" key="2">
    <source>
        <dbReference type="SAM" id="SignalP"/>
    </source>
</evidence>
<dbReference type="EMBL" id="CP089982">
    <property type="protein sequence ID" value="WXA94676.1"/>
    <property type="molecule type" value="Genomic_DNA"/>
</dbReference>
<proteinExistence type="predicted"/>
<name>A0ABZ2K7M2_9BACT</name>
<feature type="region of interest" description="Disordered" evidence="1">
    <location>
        <begin position="120"/>
        <end position="142"/>
    </location>
</feature>
<keyword evidence="4" id="KW-1185">Reference proteome</keyword>
<reference evidence="3 4" key="1">
    <citation type="submission" date="2021-12" db="EMBL/GenBank/DDBJ databases">
        <title>Discovery of the Pendulisporaceae a myxobacterial family with distinct sporulation behavior and unique specialized metabolism.</title>
        <authorList>
            <person name="Garcia R."/>
            <person name="Popoff A."/>
            <person name="Bader C.D."/>
            <person name="Loehr J."/>
            <person name="Walesch S."/>
            <person name="Walt C."/>
            <person name="Boldt J."/>
            <person name="Bunk B."/>
            <person name="Haeckl F.J.F.P.J."/>
            <person name="Gunesch A.P."/>
            <person name="Birkelbach J."/>
            <person name="Nuebel U."/>
            <person name="Pietschmann T."/>
            <person name="Bach T."/>
            <person name="Mueller R."/>
        </authorList>
    </citation>
    <scope>NUCLEOTIDE SEQUENCE [LARGE SCALE GENOMIC DNA]</scope>
    <source>
        <strain evidence="3 4">MSr12523</strain>
    </source>
</reference>